<keyword evidence="3" id="KW-0503">Monooxygenase</keyword>
<dbReference type="Gene3D" id="3.50.50.60">
    <property type="entry name" value="FAD/NAD(P)-binding domain"/>
    <property type="match status" value="1"/>
</dbReference>
<dbReference type="SUPFAM" id="SSF51905">
    <property type="entry name" value="FAD/NAD(P)-binding domain"/>
    <property type="match status" value="1"/>
</dbReference>
<reference evidence="3" key="1">
    <citation type="journal article" date="2014" name="Proc. Natl. Acad. Sci. U.S.A.">
        <title>A C-As lyase for degradation of environmental organoarsenical herbicides and animal husbandry growth promoters.</title>
        <authorList>
            <person name="Yoshinaga M."/>
            <person name="Rosen B.P."/>
        </authorList>
    </citation>
    <scope>NUCLEOTIDE SEQUENCE</scope>
    <source>
        <strain evidence="3">MD1</strain>
    </source>
</reference>
<dbReference type="GO" id="GO:0004497">
    <property type="term" value="F:monooxygenase activity"/>
    <property type="evidence" value="ECO:0007669"/>
    <property type="project" value="UniProtKB-KW"/>
</dbReference>
<feature type="domain" description="FAD-binding" evidence="2">
    <location>
        <begin position="6"/>
        <end position="315"/>
    </location>
</feature>
<keyword evidence="1" id="KW-0560">Oxidoreductase</keyword>
<dbReference type="PANTHER" id="PTHR43476:SF5">
    <property type="entry name" value="FAD-DEPENDENT MONOOXYGENASE"/>
    <property type="match status" value="1"/>
</dbReference>
<organism evidence="3">
    <name type="scientific">Bacillus sp. (strain MD1)</name>
    <dbReference type="NCBI Taxonomy" id="1501233"/>
    <lineage>
        <taxon>Bacteria</taxon>
        <taxon>Bacillati</taxon>
        <taxon>Bacillota</taxon>
        <taxon>Bacilli</taxon>
        <taxon>Bacillales</taxon>
        <taxon>Bacillaceae</taxon>
        <taxon>Bacillus</taxon>
    </lineage>
</organism>
<dbReference type="PRINTS" id="PR00420">
    <property type="entry name" value="RNGMNOXGNASE"/>
</dbReference>
<evidence type="ECO:0000313" key="3">
    <source>
        <dbReference type="EMBL" id="AIA09489.1"/>
    </source>
</evidence>
<dbReference type="PANTHER" id="PTHR43476">
    <property type="entry name" value="3-(3-HYDROXY-PHENYL)PROPIONATE/3-HYDROXYCINNAMIC ACID HYDROXYLASE"/>
    <property type="match status" value="1"/>
</dbReference>
<evidence type="ECO:0000259" key="2">
    <source>
        <dbReference type="Pfam" id="PF01494"/>
    </source>
</evidence>
<dbReference type="Pfam" id="PF01494">
    <property type="entry name" value="FAD_binding_3"/>
    <property type="match status" value="1"/>
</dbReference>
<dbReference type="InterPro" id="IPR050631">
    <property type="entry name" value="PheA/TfdB_FAD_monoxygenase"/>
</dbReference>
<dbReference type="GO" id="GO:0071949">
    <property type="term" value="F:FAD binding"/>
    <property type="evidence" value="ECO:0007669"/>
    <property type="project" value="InterPro"/>
</dbReference>
<dbReference type="AlphaFoldDB" id="A0A059WNY0"/>
<evidence type="ECO:0000256" key="1">
    <source>
        <dbReference type="ARBA" id="ARBA00023002"/>
    </source>
</evidence>
<name>A0A059WNY0_BACX0</name>
<proteinExistence type="predicted"/>
<dbReference type="EMBL" id="KF899847">
    <property type="protein sequence ID" value="AIA09489.1"/>
    <property type="molecule type" value="Genomic_DNA"/>
</dbReference>
<sequence length="405" mass="46599">MKTLNTDVCIVGGGPAGMMMALLLAKQNVDVVVVERNANFDREFRGEVLQPRFVQMLDQLNLRSYIESYPHLKLKHGAIMKDSNQIGEFNFSAIDSKFPYAMWMPQPILLQALYQKCQDYPTFSIYFHSKVQQLLKEEEQIKGVITKNAQGEELEIQAKITVGADGRFSTIRQLGGFDLEYDFYENDLIWFTIPHPKDMDNTLRFYMSKPIYLVLPKYPDLMQIGLAFPKEKWKEIRNNGIGKFRGTLKELNPLFHSFADELQDFRTFTVLNSRVQYVKEWAKNGCLLIGDAAHCASPVGAMGVSLSVATAIVAADVIWKGLKKQDTSQEWLRQVQIFRSPEIRLFHRSQIRIEKLAIRRTSLLRTIGGTMIPLFIKTKLARFLQRKIFLMPKPLPIDSSFVFEK</sequence>
<protein>
    <submittedName>
        <fullName evidence="3">Monooxygenase</fullName>
    </submittedName>
</protein>
<dbReference type="InterPro" id="IPR036188">
    <property type="entry name" value="FAD/NAD-bd_sf"/>
</dbReference>
<dbReference type="InterPro" id="IPR002938">
    <property type="entry name" value="FAD-bd"/>
</dbReference>
<accession>A0A059WNY0</accession>